<dbReference type="OrthoDB" id="79452at2759"/>
<dbReference type="SUPFAM" id="SSF48350">
    <property type="entry name" value="GTPase activation domain, GAP"/>
    <property type="match status" value="1"/>
</dbReference>
<dbReference type="InterPro" id="IPR046349">
    <property type="entry name" value="C1-like_sf"/>
</dbReference>
<name>A0A8H7Q630_9FUNG</name>
<feature type="domain" description="Rho-GAP" evidence="8">
    <location>
        <begin position="817"/>
        <end position="1006"/>
    </location>
</feature>
<feature type="region of interest" description="Disordered" evidence="5">
    <location>
        <begin position="199"/>
        <end position="263"/>
    </location>
</feature>
<feature type="domain" description="Phorbol-ester/DAG-type" evidence="7">
    <location>
        <begin position="741"/>
        <end position="789"/>
    </location>
</feature>
<evidence type="ECO:0000313" key="10">
    <source>
        <dbReference type="Proteomes" id="UP000612746"/>
    </source>
</evidence>
<dbReference type="CDD" id="cd00159">
    <property type="entry name" value="RhoGAP"/>
    <property type="match status" value="1"/>
</dbReference>
<dbReference type="PROSITE" id="PS00479">
    <property type="entry name" value="ZF_DAG_PE_1"/>
    <property type="match status" value="1"/>
</dbReference>
<dbReference type="Pfam" id="PF00130">
    <property type="entry name" value="C1_1"/>
    <property type="match status" value="1"/>
</dbReference>
<dbReference type="Proteomes" id="UP000612746">
    <property type="component" value="Unassembled WGS sequence"/>
</dbReference>
<gene>
    <name evidence="9" type="ORF">INT44_002871</name>
</gene>
<feature type="region of interest" description="Disordered" evidence="5">
    <location>
        <begin position="129"/>
        <end position="179"/>
    </location>
</feature>
<feature type="compositionally biased region" description="Basic and acidic residues" evidence="5">
    <location>
        <begin position="212"/>
        <end position="236"/>
    </location>
</feature>
<dbReference type="InterPro" id="IPR000198">
    <property type="entry name" value="RhoGAP_dom"/>
</dbReference>
<evidence type="ECO:0000259" key="6">
    <source>
        <dbReference type="PROSITE" id="PS50023"/>
    </source>
</evidence>
<evidence type="ECO:0000256" key="2">
    <source>
        <dbReference type="ARBA" id="ARBA00022723"/>
    </source>
</evidence>
<feature type="compositionally biased region" description="Polar residues" evidence="5">
    <location>
        <begin position="375"/>
        <end position="384"/>
    </location>
</feature>
<feature type="compositionally biased region" description="Polar residues" evidence="5">
    <location>
        <begin position="698"/>
        <end position="715"/>
    </location>
</feature>
<evidence type="ECO:0000256" key="3">
    <source>
        <dbReference type="ARBA" id="ARBA00022833"/>
    </source>
</evidence>
<feature type="region of interest" description="Disordered" evidence="5">
    <location>
        <begin position="351"/>
        <end position="395"/>
    </location>
</feature>
<dbReference type="SMART" id="SM00324">
    <property type="entry name" value="RhoGAP"/>
    <property type="match status" value="1"/>
</dbReference>
<feature type="compositionally biased region" description="Polar residues" evidence="5">
    <location>
        <begin position="241"/>
        <end position="255"/>
    </location>
</feature>
<dbReference type="GO" id="GO:0005737">
    <property type="term" value="C:cytoplasm"/>
    <property type="evidence" value="ECO:0007669"/>
    <property type="project" value="TreeGrafter"/>
</dbReference>
<dbReference type="Gene3D" id="1.10.555.10">
    <property type="entry name" value="Rho GTPase activation protein"/>
    <property type="match status" value="1"/>
</dbReference>
<feature type="domain" description="LIM zinc-binding" evidence="6">
    <location>
        <begin position="69"/>
        <end position="128"/>
    </location>
</feature>
<reference evidence="9" key="1">
    <citation type="submission" date="2020-12" db="EMBL/GenBank/DDBJ databases">
        <title>Metabolic potential, ecology and presence of endohyphal bacteria is reflected in genomic diversity of Mucoromycotina.</title>
        <authorList>
            <person name="Muszewska A."/>
            <person name="Okrasinska A."/>
            <person name="Steczkiewicz K."/>
            <person name="Drgas O."/>
            <person name="Orlowska M."/>
            <person name="Perlinska-Lenart U."/>
            <person name="Aleksandrzak-Piekarczyk T."/>
            <person name="Szatraj K."/>
            <person name="Zielenkiewicz U."/>
            <person name="Pilsyk S."/>
            <person name="Malc E."/>
            <person name="Mieczkowski P."/>
            <person name="Kruszewska J.S."/>
            <person name="Biernat P."/>
            <person name="Pawlowska J."/>
        </authorList>
    </citation>
    <scope>NUCLEOTIDE SEQUENCE</scope>
    <source>
        <strain evidence="9">WA0000051536</strain>
    </source>
</reference>
<dbReference type="Gene3D" id="3.30.60.20">
    <property type="match status" value="1"/>
</dbReference>
<keyword evidence="1" id="KW-0343">GTPase activation</keyword>
<keyword evidence="4" id="KW-0440">LIM domain</keyword>
<evidence type="ECO:0000256" key="1">
    <source>
        <dbReference type="ARBA" id="ARBA00022468"/>
    </source>
</evidence>
<dbReference type="Pfam" id="PF00620">
    <property type="entry name" value="RhoGAP"/>
    <property type="match status" value="1"/>
</dbReference>
<evidence type="ECO:0000256" key="5">
    <source>
        <dbReference type="SAM" id="MobiDB-lite"/>
    </source>
</evidence>
<organism evidence="9 10">
    <name type="scientific">Umbelopsis vinacea</name>
    <dbReference type="NCBI Taxonomy" id="44442"/>
    <lineage>
        <taxon>Eukaryota</taxon>
        <taxon>Fungi</taxon>
        <taxon>Fungi incertae sedis</taxon>
        <taxon>Mucoromycota</taxon>
        <taxon>Mucoromycotina</taxon>
        <taxon>Umbelopsidomycetes</taxon>
        <taxon>Umbelopsidales</taxon>
        <taxon>Umbelopsidaceae</taxon>
        <taxon>Umbelopsis</taxon>
    </lineage>
</organism>
<dbReference type="FunFam" id="1.10.555.10:FF:000043">
    <property type="entry name" value="Rho GTPase activator Rga"/>
    <property type="match status" value="1"/>
</dbReference>
<feature type="region of interest" description="Disordered" evidence="5">
    <location>
        <begin position="612"/>
        <end position="670"/>
    </location>
</feature>
<dbReference type="Pfam" id="PF00412">
    <property type="entry name" value="LIM"/>
    <property type="match status" value="2"/>
</dbReference>
<accession>A0A8H7Q630</accession>
<evidence type="ECO:0000313" key="9">
    <source>
        <dbReference type="EMBL" id="KAG2186647.1"/>
    </source>
</evidence>
<dbReference type="PROSITE" id="PS50081">
    <property type="entry name" value="ZF_DAG_PE_2"/>
    <property type="match status" value="1"/>
</dbReference>
<evidence type="ECO:0000259" key="7">
    <source>
        <dbReference type="PROSITE" id="PS50081"/>
    </source>
</evidence>
<dbReference type="PROSITE" id="PS50023">
    <property type="entry name" value="LIM_DOMAIN_2"/>
    <property type="match status" value="1"/>
</dbReference>
<dbReference type="SMART" id="SM00132">
    <property type="entry name" value="LIM"/>
    <property type="match status" value="2"/>
</dbReference>
<dbReference type="Gene3D" id="2.10.110.10">
    <property type="entry name" value="Cysteine Rich Protein"/>
    <property type="match status" value="2"/>
</dbReference>
<keyword evidence="10" id="KW-1185">Reference proteome</keyword>
<keyword evidence="3 4" id="KW-0862">Zinc</keyword>
<proteinExistence type="predicted"/>
<feature type="compositionally biased region" description="Polar residues" evidence="5">
    <location>
        <begin position="621"/>
        <end position="634"/>
    </location>
</feature>
<dbReference type="GO" id="GO:0046872">
    <property type="term" value="F:metal ion binding"/>
    <property type="evidence" value="ECO:0007669"/>
    <property type="project" value="UniProtKB-KW"/>
</dbReference>
<feature type="compositionally biased region" description="Basic and acidic residues" evidence="5">
    <location>
        <begin position="129"/>
        <end position="138"/>
    </location>
</feature>
<evidence type="ECO:0000256" key="4">
    <source>
        <dbReference type="PROSITE-ProRule" id="PRU00125"/>
    </source>
</evidence>
<evidence type="ECO:0000259" key="8">
    <source>
        <dbReference type="PROSITE" id="PS50238"/>
    </source>
</evidence>
<dbReference type="SMART" id="SM00109">
    <property type="entry name" value="C1"/>
    <property type="match status" value="1"/>
</dbReference>
<dbReference type="GO" id="GO:0007165">
    <property type="term" value="P:signal transduction"/>
    <property type="evidence" value="ECO:0007669"/>
    <property type="project" value="InterPro"/>
</dbReference>
<dbReference type="SUPFAM" id="SSF57889">
    <property type="entry name" value="Cysteine-rich domain"/>
    <property type="match status" value="1"/>
</dbReference>
<feature type="compositionally biased region" description="Polar residues" evidence="5">
    <location>
        <begin position="726"/>
        <end position="738"/>
    </location>
</feature>
<dbReference type="PROSITE" id="PS00478">
    <property type="entry name" value="LIM_DOMAIN_1"/>
    <property type="match status" value="2"/>
</dbReference>
<dbReference type="InterPro" id="IPR002219">
    <property type="entry name" value="PKC_DAG/PE"/>
</dbReference>
<dbReference type="PANTHER" id="PTHR23176">
    <property type="entry name" value="RHO/RAC/CDC GTPASE-ACTIVATING PROTEIN"/>
    <property type="match status" value="1"/>
</dbReference>
<evidence type="ECO:0008006" key="11">
    <source>
        <dbReference type="Google" id="ProtNLM"/>
    </source>
</evidence>
<dbReference type="InterPro" id="IPR001781">
    <property type="entry name" value="Znf_LIM"/>
</dbReference>
<comment type="caution">
    <text evidence="9">The sequence shown here is derived from an EMBL/GenBank/DDBJ whole genome shotgun (WGS) entry which is preliminary data.</text>
</comment>
<feature type="region of interest" description="Disordered" evidence="5">
    <location>
        <begin position="683"/>
        <end position="738"/>
    </location>
</feature>
<sequence>MTFAPEDQEPEAVCMGCTNVIEEGSVVAFGESLFHLECFVCAKCSSPVDCESNLLLLTDGRPVCENCSYNCHICKQTIRDEAIMTGEEAYHADCFKCILCKKKIEDLVFTQTTKGIFCTTCHEQRKLDKQKRKEERQRLQQSNKPPSPSVYVDKTLPSLPADHPGARGQSRRDLMQKAGNRHASRMFDVQVVNDYMASISPPASKSQGRNPLDTRPRNESLDIPRRRYNEPYESRRPSPPLRTNSEPSDFLSSTPDPMPTTGSLLSDTSSLLSTILVTNNSSTSLLDSSPETTPTSSFIGSSVKSADEKLPMLENLSLEIPPMNFSFFETESDELANLTKLLGTSIQLNANDETPETDTFHHDHKPPTPPPASSDRISTDFTNFPQPPVSVPRKASNASLLSSVSSEVDSQTLRAQLKASNAKLTETENNLNKIKVGFWMVFLAKEEFAKEVAARQHTEVANRQLRAQLAAFQQASILGSDSFLKAAREEIMRLSNLRGELEKSCNDLKVYRESVSADLDDMVKKKQAGLLSSANPILHLERKQQALFAAIKSMTAERDVILKETQRLEKTRDEVINEMVMLNTKNAELTSLNNDLSRRVTEREREAAAVMAGTSFLGPQLTPSRSNDGLPSSTPRRKSSDSHTHAGAVRRIVQRDSFNGTQAPKMFRLKRAKEDAGKMFGKLAGTGKGGKFDPPSTGIYNNLNGASTSSVNLVPQHQPRKDSRNPQRSQESSLQSLAQGSHTFQPTSFLRPVKCDVCCEKMWGLNEMRCQACGFLTHMKCISHVPQYCLGLHTNGEGASGGENDAAYAKGGSLFGNDLTKQVEVEGRTIPLLVDRCIAAVELRGMDYEGIYRKSGGAAQMRSIQLSFEQGLDPDLTDDDEYNDICAVTSILKQYLRELPNPLMTFELYPQFLESITMAPGEEKAQKFSSLFSQLPTANYDTLKALFTHLNNVREQSDENLMTAKNLAVVFGPTLLRDQDSSRDLLDMNAKNATVEYIISNTTAFFSNEEGSS</sequence>
<dbReference type="PROSITE" id="PS50238">
    <property type="entry name" value="RHOGAP"/>
    <property type="match status" value="1"/>
</dbReference>
<dbReference type="InterPro" id="IPR050729">
    <property type="entry name" value="Rho-GAP"/>
</dbReference>
<feature type="region of interest" description="Disordered" evidence="5">
    <location>
        <begin position="282"/>
        <end position="302"/>
    </location>
</feature>
<dbReference type="PANTHER" id="PTHR23176:SF96">
    <property type="entry name" value="GTPASE-ACTIVATING PROTEIN BEM2_IPL2"/>
    <property type="match status" value="1"/>
</dbReference>
<feature type="compositionally biased region" description="Low complexity" evidence="5">
    <location>
        <begin position="282"/>
        <end position="297"/>
    </location>
</feature>
<dbReference type="CDD" id="cd20824">
    <property type="entry name" value="C1_SpBZZ1-like"/>
    <property type="match status" value="1"/>
</dbReference>
<protein>
    <recommendedName>
        <fullName evidence="11">RhoGAP-domain-containing protein</fullName>
    </recommendedName>
</protein>
<dbReference type="EMBL" id="JAEPRA010000004">
    <property type="protein sequence ID" value="KAG2186647.1"/>
    <property type="molecule type" value="Genomic_DNA"/>
</dbReference>
<dbReference type="InterPro" id="IPR008936">
    <property type="entry name" value="Rho_GTPase_activation_prot"/>
</dbReference>
<dbReference type="AlphaFoldDB" id="A0A8H7Q630"/>
<keyword evidence="2 4" id="KW-0479">Metal-binding</keyword>
<dbReference type="GO" id="GO:0005096">
    <property type="term" value="F:GTPase activator activity"/>
    <property type="evidence" value="ECO:0007669"/>
    <property type="project" value="UniProtKB-KW"/>
</dbReference>